<dbReference type="Proteomes" id="UP000095300">
    <property type="component" value="Unassembled WGS sequence"/>
</dbReference>
<dbReference type="KEGG" id="scac:106086015"/>
<dbReference type="EnsemblMetazoa" id="SCAU012313-RA">
    <property type="protein sequence ID" value="SCAU012313-PA"/>
    <property type="gene ID" value="SCAU012313"/>
</dbReference>
<sequence length="107" mass="12880">MEKFFKPYMWKFIIICIIFGLFFINLTEAGWTAQCWKKHNSGSIQTPEGEFKRPFGILCTYQCFLWFHPVFPYCEFIFDLRLSRHFTVLPDCYEVHCNETFSFFNSG</sequence>
<dbReference type="AlphaFoldDB" id="A0A1I8PYU2"/>
<dbReference type="VEuPathDB" id="VectorBase:SCAU012313"/>
<protein>
    <submittedName>
        <fullName evidence="1">Uncharacterized protein</fullName>
    </submittedName>
</protein>
<accession>A0A1I8PYU2</accession>
<keyword evidence="2" id="KW-1185">Reference proteome</keyword>
<evidence type="ECO:0000313" key="1">
    <source>
        <dbReference type="EnsemblMetazoa" id="SCAU012313-PA"/>
    </source>
</evidence>
<gene>
    <name evidence="1" type="primary">106086015</name>
</gene>
<evidence type="ECO:0000313" key="2">
    <source>
        <dbReference type="Proteomes" id="UP000095300"/>
    </source>
</evidence>
<organism evidence="1 2">
    <name type="scientific">Stomoxys calcitrans</name>
    <name type="common">Stable fly</name>
    <name type="synonym">Conops calcitrans</name>
    <dbReference type="NCBI Taxonomy" id="35570"/>
    <lineage>
        <taxon>Eukaryota</taxon>
        <taxon>Metazoa</taxon>
        <taxon>Ecdysozoa</taxon>
        <taxon>Arthropoda</taxon>
        <taxon>Hexapoda</taxon>
        <taxon>Insecta</taxon>
        <taxon>Pterygota</taxon>
        <taxon>Neoptera</taxon>
        <taxon>Endopterygota</taxon>
        <taxon>Diptera</taxon>
        <taxon>Brachycera</taxon>
        <taxon>Muscomorpha</taxon>
        <taxon>Muscoidea</taxon>
        <taxon>Muscidae</taxon>
        <taxon>Stomoxys</taxon>
    </lineage>
</organism>
<name>A0A1I8PYU2_STOCA</name>
<reference evidence="1" key="1">
    <citation type="submission" date="2020-05" db="UniProtKB">
        <authorList>
            <consortium name="EnsemblMetazoa"/>
        </authorList>
    </citation>
    <scope>IDENTIFICATION</scope>
    <source>
        <strain evidence="1">USDA</strain>
    </source>
</reference>
<proteinExistence type="predicted"/>
<dbReference type="OrthoDB" id="7885749at2759"/>